<keyword evidence="9" id="KW-0931">ER-Golgi transport</keyword>
<evidence type="ECO:0000256" key="7">
    <source>
        <dbReference type="ARBA" id="ARBA00022553"/>
    </source>
</evidence>
<dbReference type="GO" id="GO:0005795">
    <property type="term" value="C:Golgi stack"/>
    <property type="evidence" value="ECO:0007669"/>
    <property type="project" value="TreeGrafter"/>
</dbReference>
<evidence type="ECO:0000256" key="19">
    <source>
        <dbReference type="PROSITE-ProRule" id="PRU00259"/>
    </source>
</evidence>
<evidence type="ECO:0000256" key="17">
    <source>
        <dbReference type="ARBA" id="ARBA00080851"/>
    </source>
</evidence>
<comment type="subcellular location">
    <subcellularLocation>
        <location evidence="2">Cytoplasm</location>
        <location evidence="2">Cytosol</location>
    </subcellularLocation>
    <subcellularLocation>
        <location evidence="1">Golgi apparatus membrane</location>
        <topology evidence="1">Peripheral membrane protein</topology>
    </subcellularLocation>
</comment>
<dbReference type="GO" id="GO:0012507">
    <property type="term" value="C:ER to Golgi transport vesicle membrane"/>
    <property type="evidence" value="ECO:0007669"/>
    <property type="project" value="TreeGrafter"/>
</dbReference>
<evidence type="ECO:0000259" key="22">
    <source>
        <dbReference type="Pfam" id="PF04869"/>
    </source>
</evidence>
<dbReference type="Gene3D" id="1.25.10.10">
    <property type="entry name" value="Leucine-rich Repeat Variant"/>
    <property type="match status" value="1"/>
</dbReference>
<dbReference type="OrthoDB" id="198977at2759"/>
<dbReference type="InterPro" id="IPR000225">
    <property type="entry name" value="Armadillo"/>
</dbReference>
<dbReference type="GO" id="GO:0005829">
    <property type="term" value="C:cytosol"/>
    <property type="evidence" value="ECO:0007669"/>
    <property type="project" value="UniProtKB-SubCell"/>
</dbReference>
<dbReference type="InterPro" id="IPR011989">
    <property type="entry name" value="ARM-like"/>
</dbReference>
<dbReference type="GO" id="GO:0005783">
    <property type="term" value="C:endoplasmic reticulum"/>
    <property type="evidence" value="ECO:0007669"/>
    <property type="project" value="TreeGrafter"/>
</dbReference>
<evidence type="ECO:0000256" key="12">
    <source>
        <dbReference type="ARBA" id="ARBA00023034"/>
    </source>
</evidence>
<feature type="domain" description="Uso1/p115-like vesicle tethering protein C-terminal" evidence="23">
    <location>
        <begin position="805"/>
        <end position="920"/>
    </location>
</feature>
<dbReference type="GO" id="GO:0048280">
    <property type="term" value="P:vesicle fusion with Golgi apparatus"/>
    <property type="evidence" value="ECO:0007669"/>
    <property type="project" value="InterPro"/>
</dbReference>
<evidence type="ECO:0000313" key="24">
    <source>
        <dbReference type="EMBL" id="KAF3852529.1"/>
    </source>
</evidence>
<keyword evidence="6" id="KW-0963">Cytoplasm</keyword>
<evidence type="ECO:0000256" key="2">
    <source>
        <dbReference type="ARBA" id="ARBA00004514"/>
    </source>
</evidence>
<feature type="coiled-coil region" evidence="20">
    <location>
        <begin position="657"/>
        <end position="691"/>
    </location>
</feature>
<evidence type="ECO:0000256" key="4">
    <source>
        <dbReference type="ARBA" id="ARBA00018243"/>
    </source>
</evidence>
<feature type="domain" description="Vesicle tethering protein Uso1/P115-like head" evidence="22">
    <location>
        <begin position="378"/>
        <end position="655"/>
    </location>
</feature>
<evidence type="ECO:0000256" key="1">
    <source>
        <dbReference type="ARBA" id="ARBA00004395"/>
    </source>
</evidence>
<keyword evidence="13 20" id="KW-0175">Coiled coil</keyword>
<dbReference type="GO" id="GO:0045056">
    <property type="term" value="P:transcytosis"/>
    <property type="evidence" value="ECO:0007669"/>
    <property type="project" value="TreeGrafter"/>
</dbReference>
<comment type="similarity">
    <text evidence="3">Belongs to the VDP/USO1/EDE1 family.</text>
</comment>
<evidence type="ECO:0000259" key="23">
    <source>
        <dbReference type="Pfam" id="PF04871"/>
    </source>
</evidence>
<feature type="region of interest" description="Disordered" evidence="21">
    <location>
        <begin position="892"/>
        <end position="921"/>
    </location>
</feature>
<evidence type="ECO:0000256" key="10">
    <source>
        <dbReference type="ARBA" id="ARBA00022927"/>
    </source>
</evidence>
<dbReference type="SUPFAM" id="SSF48371">
    <property type="entry name" value="ARM repeat"/>
    <property type="match status" value="1"/>
</dbReference>
<protein>
    <recommendedName>
        <fullName evidence="4">General vesicular transport factor p115</fullName>
    </recommendedName>
    <alternativeName>
        <fullName evidence="16">Protein USO1 homolog</fullName>
    </alternativeName>
    <alternativeName>
        <fullName evidence="17">Transcytosis-associated protein</fullName>
    </alternativeName>
    <alternativeName>
        <fullName evidence="18">Vesicle-docking protein</fullName>
    </alternativeName>
</protein>
<evidence type="ECO:0000256" key="15">
    <source>
        <dbReference type="ARBA" id="ARBA00058762"/>
    </source>
</evidence>
<evidence type="ECO:0000256" key="11">
    <source>
        <dbReference type="ARBA" id="ARBA00022990"/>
    </source>
</evidence>
<keyword evidence="10" id="KW-0653">Protein transport</keyword>
<evidence type="ECO:0000256" key="20">
    <source>
        <dbReference type="SAM" id="Coils"/>
    </source>
</evidence>
<keyword evidence="25" id="KW-1185">Reference proteome</keyword>
<dbReference type="GO" id="GO:0006888">
    <property type="term" value="P:endoplasmic reticulum to Golgi vesicle-mediated transport"/>
    <property type="evidence" value="ECO:0007669"/>
    <property type="project" value="TreeGrafter"/>
</dbReference>
<name>A0A7J5YUX5_DISMA</name>
<dbReference type="Pfam" id="PF04871">
    <property type="entry name" value="Uso1_p115_C"/>
    <property type="match status" value="1"/>
</dbReference>
<dbReference type="PANTHER" id="PTHR10013">
    <property type="entry name" value="GENERAL VESICULAR TRANSPORT FACTOR P115"/>
    <property type="match status" value="1"/>
</dbReference>
<dbReference type="GO" id="GO:0048211">
    <property type="term" value="P:Golgi vesicle docking"/>
    <property type="evidence" value="ECO:0007669"/>
    <property type="project" value="TreeGrafter"/>
</dbReference>
<feature type="compositionally biased region" description="Basic and acidic residues" evidence="21">
    <location>
        <begin position="819"/>
        <end position="835"/>
    </location>
</feature>
<dbReference type="InterPro" id="IPR006955">
    <property type="entry name" value="Uso1_p115_C"/>
</dbReference>
<gene>
    <name evidence="24" type="ORF">F7725_005884</name>
</gene>
<keyword evidence="12" id="KW-0333">Golgi apparatus</keyword>
<sequence>MNFFRGVMGGQAAGPQPSGAETIQKLCDRVASSTLLEDRRDAVRALKSLSKKYRMEVGTQAMEHLINILQTDRSDSEILGYALDTLYNLICNDEEEEQDAVTPIPASGKHKNVSMPDEAMQKQSDDLGAQFTEQFIQDPEHITLILSLLEEFDFHVRWPGVKLLTALLKNQGSRSRGLFWSAPWVSVSSAHDLFRVIRGVSRLMDLLADSREVIRNDGLLLLQQLTKSNAAIQKIVAFESAFERLLDIITEEGSSDGGIVVEDCLLLLLNLLKNNSSNQNFFKEGSYIQRMKPWFEVGDDNSGWSAQKVTNLHLMLQLVRVMVSPVNSPGASASCQKSMYQCGLLQQLCTILMATGVPADILTETINTVSEVIRGSQVNQDYFASVNAPSNPPRPAIVVLLMSMVNERQPFVLRCAVLYCFQCFLYKNQKGQGEIVATLLPSTIDANSISAGQLLCGGLFSADSLSNWCASVALAHALQDNLTQKEQLLRVQLATSLGKPPVSLLQQCTNILSQGSKVQTRVGLLMLLCTWINNCPIAVTHFLHNQENLTAQISENLGEDERLVQGLCALLLGICIFYNDNSLENYTKDKLKQLIEKRIGKENFVEKLGFITKHELYSRAAQKPQPVFLSPEQMLFDHEFTKLVKELEGVITKAVHKSSEDEKKEEDDAQIQELKEQVATMTSQSEQMQTTVTQQLSQIQQHKDQYNIVKLKLGKDSQSQANSQADSQVNGLQTEELSQLREDLEELRQQHTLLQTQLSDKDALINTLATEIDQMKTERQELLRKVEAVSSEAVSSSDGSLDAAKMAEVESRLAAQTSETERLKEESKSLSKSRVDLDQQLAAATSTAAILQTEKAQLQTEVQESKKEQDDLLMLLADQDQKIHSLKLKLKALGQPVDDEDDLDARDQTDDDEEDDDEDED</sequence>
<feature type="region of interest" description="Disordered" evidence="21">
    <location>
        <begin position="812"/>
        <end position="835"/>
    </location>
</feature>
<dbReference type="EMBL" id="JAAKFY010000009">
    <property type="protein sequence ID" value="KAF3852529.1"/>
    <property type="molecule type" value="Genomic_DNA"/>
</dbReference>
<dbReference type="InterPro" id="IPR016024">
    <property type="entry name" value="ARM-type_fold"/>
</dbReference>
<evidence type="ECO:0000256" key="8">
    <source>
        <dbReference type="ARBA" id="ARBA00022737"/>
    </source>
</evidence>
<feature type="compositionally biased region" description="Acidic residues" evidence="21">
    <location>
        <begin position="897"/>
        <end position="921"/>
    </location>
</feature>
<dbReference type="AlphaFoldDB" id="A0A7J5YUX5"/>
<keyword evidence="5" id="KW-0813">Transport</keyword>
<evidence type="ECO:0000256" key="5">
    <source>
        <dbReference type="ARBA" id="ARBA00022448"/>
    </source>
</evidence>
<evidence type="ECO:0000256" key="13">
    <source>
        <dbReference type="ARBA" id="ARBA00023054"/>
    </source>
</evidence>
<dbReference type="PROSITE" id="PS50176">
    <property type="entry name" value="ARM_REPEAT"/>
    <property type="match status" value="1"/>
</dbReference>
<dbReference type="Proteomes" id="UP000518266">
    <property type="component" value="Unassembled WGS sequence"/>
</dbReference>
<evidence type="ECO:0000256" key="14">
    <source>
        <dbReference type="ARBA" id="ARBA00023136"/>
    </source>
</evidence>
<evidence type="ECO:0000256" key="9">
    <source>
        <dbReference type="ARBA" id="ARBA00022892"/>
    </source>
</evidence>
<dbReference type="GO" id="GO:0000139">
    <property type="term" value="C:Golgi membrane"/>
    <property type="evidence" value="ECO:0007669"/>
    <property type="project" value="UniProtKB-SubCell"/>
</dbReference>
<evidence type="ECO:0000256" key="3">
    <source>
        <dbReference type="ARBA" id="ARBA00006960"/>
    </source>
</evidence>
<dbReference type="Pfam" id="PF18770">
    <property type="entry name" value="Arm_vescicular"/>
    <property type="match status" value="1"/>
</dbReference>
<dbReference type="InterPro" id="IPR006953">
    <property type="entry name" value="Vesicle_Uso1_P115_head"/>
</dbReference>
<keyword evidence="14" id="KW-0472">Membrane</keyword>
<evidence type="ECO:0000256" key="21">
    <source>
        <dbReference type="SAM" id="MobiDB-lite"/>
    </source>
</evidence>
<proteinExistence type="inferred from homology"/>
<evidence type="ECO:0000313" key="25">
    <source>
        <dbReference type="Proteomes" id="UP000518266"/>
    </source>
</evidence>
<accession>A0A7J5YUX5</accession>
<organism evidence="24 25">
    <name type="scientific">Dissostichus mawsoni</name>
    <name type="common">Antarctic cod</name>
    <dbReference type="NCBI Taxonomy" id="36200"/>
    <lineage>
        <taxon>Eukaryota</taxon>
        <taxon>Metazoa</taxon>
        <taxon>Chordata</taxon>
        <taxon>Craniata</taxon>
        <taxon>Vertebrata</taxon>
        <taxon>Euteleostomi</taxon>
        <taxon>Actinopterygii</taxon>
        <taxon>Neopterygii</taxon>
        <taxon>Teleostei</taxon>
        <taxon>Neoteleostei</taxon>
        <taxon>Acanthomorphata</taxon>
        <taxon>Eupercaria</taxon>
        <taxon>Perciformes</taxon>
        <taxon>Notothenioidei</taxon>
        <taxon>Nototheniidae</taxon>
        <taxon>Dissostichus</taxon>
    </lineage>
</organism>
<dbReference type="InterPro" id="IPR041209">
    <property type="entry name" value="P115_Arm_rpt"/>
</dbReference>
<comment type="function">
    <text evidence="15">General vesicular transport factor required for intercisternal transport in the Golgi stack; it is required for transcytotic fusion and/or subsequent binding of the vesicles to the target membrane. May well act as a vesicular anchor by interacting with the target membrane and holding the vesicular and target membranes in proximity.</text>
</comment>
<keyword evidence="8" id="KW-0677">Repeat</keyword>
<dbReference type="FunFam" id="1.25.10.10:FF:000054">
    <property type="entry name" value="General vesicular transport factor p115"/>
    <property type="match status" value="1"/>
</dbReference>
<reference evidence="24 25" key="1">
    <citation type="submission" date="2020-03" db="EMBL/GenBank/DDBJ databases">
        <title>Dissostichus mawsoni Genome sequencing and assembly.</title>
        <authorList>
            <person name="Park H."/>
        </authorList>
    </citation>
    <scope>NUCLEOTIDE SEQUENCE [LARGE SCALE GENOMIC DNA]</scope>
    <source>
        <strain evidence="24">DM0001</strain>
        <tissue evidence="24">Muscle</tissue>
    </source>
</reference>
<feature type="repeat" description="ARM" evidence="19">
    <location>
        <begin position="60"/>
        <end position="97"/>
    </location>
</feature>
<keyword evidence="11" id="KW-0007">Acetylation</keyword>
<evidence type="ECO:0000256" key="18">
    <source>
        <dbReference type="ARBA" id="ARBA00083407"/>
    </source>
</evidence>
<dbReference type="PANTHER" id="PTHR10013:SF0">
    <property type="entry name" value="GENERAL VESICULAR TRANSPORT FACTOR P115"/>
    <property type="match status" value="1"/>
</dbReference>
<keyword evidence="7" id="KW-0597">Phosphoprotein</keyword>
<dbReference type="InterPro" id="IPR024095">
    <property type="entry name" value="Vesicle_P115"/>
</dbReference>
<evidence type="ECO:0000256" key="16">
    <source>
        <dbReference type="ARBA" id="ARBA00075954"/>
    </source>
</evidence>
<evidence type="ECO:0000256" key="6">
    <source>
        <dbReference type="ARBA" id="ARBA00022490"/>
    </source>
</evidence>
<dbReference type="GO" id="GO:0006886">
    <property type="term" value="P:intracellular protein transport"/>
    <property type="evidence" value="ECO:0007669"/>
    <property type="project" value="InterPro"/>
</dbReference>
<comment type="caution">
    <text evidence="24">The sequence shown here is derived from an EMBL/GenBank/DDBJ whole genome shotgun (WGS) entry which is preliminary data.</text>
</comment>
<dbReference type="Pfam" id="PF04869">
    <property type="entry name" value="Uso1_p115_head"/>
    <property type="match status" value="1"/>
</dbReference>